<gene>
    <name evidence="1" type="primary">TCB1_90</name>
    <name evidence="1" type="ORF">AVEN_121752_1</name>
</gene>
<dbReference type="AlphaFoldDB" id="A0A4Y2THJ7"/>
<organism evidence="1 2">
    <name type="scientific">Araneus ventricosus</name>
    <name type="common">Orbweaver spider</name>
    <name type="synonym">Epeira ventricosa</name>
    <dbReference type="NCBI Taxonomy" id="182803"/>
    <lineage>
        <taxon>Eukaryota</taxon>
        <taxon>Metazoa</taxon>
        <taxon>Ecdysozoa</taxon>
        <taxon>Arthropoda</taxon>
        <taxon>Chelicerata</taxon>
        <taxon>Arachnida</taxon>
        <taxon>Araneae</taxon>
        <taxon>Araneomorphae</taxon>
        <taxon>Entelegynae</taxon>
        <taxon>Araneoidea</taxon>
        <taxon>Araneidae</taxon>
        <taxon>Araneus</taxon>
    </lineage>
</organism>
<dbReference type="OrthoDB" id="6437518at2759"/>
<reference evidence="1 2" key="1">
    <citation type="journal article" date="2019" name="Sci. Rep.">
        <title>Orb-weaving spider Araneus ventricosus genome elucidates the spidroin gene catalogue.</title>
        <authorList>
            <person name="Kono N."/>
            <person name="Nakamura H."/>
            <person name="Ohtoshi R."/>
            <person name="Moran D.A.P."/>
            <person name="Shinohara A."/>
            <person name="Yoshida Y."/>
            <person name="Fujiwara M."/>
            <person name="Mori M."/>
            <person name="Tomita M."/>
            <person name="Arakawa K."/>
        </authorList>
    </citation>
    <scope>NUCLEOTIDE SEQUENCE [LARGE SCALE GENOMIC DNA]</scope>
</reference>
<dbReference type="EMBL" id="BGPR01028748">
    <property type="protein sequence ID" value="GBO00099.1"/>
    <property type="molecule type" value="Genomic_DNA"/>
</dbReference>
<protein>
    <submittedName>
        <fullName evidence="1">Transposable element Tcb1 transposase</fullName>
    </submittedName>
</protein>
<sequence>MISMKNLKARVECTKAHKDWTKNEWKDVLWSDKRKCMLFVSDGIQWIRRPQGTRFDSKYQIPTIKHGGGNVMVWGCVSCLGMGPLRRIQGIMDKFQYEDILENTMRPYARKSLGRGIIFRQDNDPKHRSKHIQIWISSRHVTLLEWSSQSPDLNIIEGGMGRTGASSCGKKCKKFR</sequence>
<keyword evidence="2" id="KW-1185">Reference proteome</keyword>
<name>A0A4Y2THJ7_ARAVE</name>
<dbReference type="InterPro" id="IPR052338">
    <property type="entry name" value="Transposase_5"/>
</dbReference>
<proteinExistence type="predicted"/>
<dbReference type="PANTHER" id="PTHR23022">
    <property type="entry name" value="TRANSPOSABLE ELEMENT-RELATED"/>
    <property type="match status" value="1"/>
</dbReference>
<dbReference type="PANTHER" id="PTHR23022:SF134">
    <property type="entry name" value="TRANSPOSABLE ELEMENT TC1 TRANSPOSASE"/>
    <property type="match status" value="1"/>
</dbReference>
<comment type="caution">
    <text evidence="1">The sequence shown here is derived from an EMBL/GenBank/DDBJ whole genome shotgun (WGS) entry which is preliminary data.</text>
</comment>
<dbReference type="GO" id="GO:0003676">
    <property type="term" value="F:nucleic acid binding"/>
    <property type="evidence" value="ECO:0007669"/>
    <property type="project" value="InterPro"/>
</dbReference>
<accession>A0A4Y2THJ7</accession>
<dbReference type="Gene3D" id="3.30.420.10">
    <property type="entry name" value="Ribonuclease H-like superfamily/Ribonuclease H"/>
    <property type="match status" value="1"/>
</dbReference>
<evidence type="ECO:0000313" key="1">
    <source>
        <dbReference type="EMBL" id="GBO00099.1"/>
    </source>
</evidence>
<dbReference type="InterPro" id="IPR036397">
    <property type="entry name" value="RNaseH_sf"/>
</dbReference>
<dbReference type="Proteomes" id="UP000499080">
    <property type="component" value="Unassembled WGS sequence"/>
</dbReference>
<evidence type="ECO:0000313" key="2">
    <source>
        <dbReference type="Proteomes" id="UP000499080"/>
    </source>
</evidence>